<comment type="caution">
    <text evidence="1">The sequence shown here is derived from an EMBL/GenBank/DDBJ whole genome shotgun (WGS) entry which is preliminary data.</text>
</comment>
<gene>
    <name evidence="1" type="ORF">AVEN_119810_1</name>
</gene>
<dbReference type="AlphaFoldDB" id="A0A4Y2RA20"/>
<protein>
    <submittedName>
        <fullName evidence="1">Uncharacterized protein</fullName>
    </submittedName>
</protein>
<organism evidence="1 2">
    <name type="scientific">Araneus ventricosus</name>
    <name type="common">Orbweaver spider</name>
    <name type="synonym">Epeira ventricosa</name>
    <dbReference type="NCBI Taxonomy" id="182803"/>
    <lineage>
        <taxon>Eukaryota</taxon>
        <taxon>Metazoa</taxon>
        <taxon>Ecdysozoa</taxon>
        <taxon>Arthropoda</taxon>
        <taxon>Chelicerata</taxon>
        <taxon>Arachnida</taxon>
        <taxon>Araneae</taxon>
        <taxon>Araneomorphae</taxon>
        <taxon>Entelegynae</taxon>
        <taxon>Araneoidea</taxon>
        <taxon>Araneidae</taxon>
        <taxon>Araneus</taxon>
    </lineage>
</organism>
<name>A0A4Y2RA20_ARAVE</name>
<dbReference type="Proteomes" id="UP000499080">
    <property type="component" value="Unassembled WGS sequence"/>
</dbReference>
<evidence type="ECO:0000313" key="2">
    <source>
        <dbReference type="Proteomes" id="UP000499080"/>
    </source>
</evidence>
<reference evidence="1 2" key="1">
    <citation type="journal article" date="2019" name="Sci. Rep.">
        <title>Orb-weaving spider Araneus ventricosus genome elucidates the spidroin gene catalogue.</title>
        <authorList>
            <person name="Kono N."/>
            <person name="Nakamura H."/>
            <person name="Ohtoshi R."/>
            <person name="Moran D.A.P."/>
            <person name="Shinohara A."/>
            <person name="Yoshida Y."/>
            <person name="Fujiwara M."/>
            <person name="Mori M."/>
            <person name="Tomita M."/>
            <person name="Arakawa K."/>
        </authorList>
    </citation>
    <scope>NUCLEOTIDE SEQUENCE [LARGE SCALE GENOMIC DNA]</scope>
</reference>
<keyword evidence="2" id="KW-1185">Reference proteome</keyword>
<dbReference type="EMBL" id="BGPR01016333">
    <property type="protein sequence ID" value="GBN72612.1"/>
    <property type="molecule type" value="Genomic_DNA"/>
</dbReference>
<sequence length="96" mass="11022">MGRWKIYGVPAPRRGTTSYLAKVRVLGFEVFGLNFPQFDGNRRMLNNRRRVALVKWRRSSNLHLHVKVEAGTEVIKIGAGHFKIIMTQSLGSKRDK</sequence>
<accession>A0A4Y2RA20</accession>
<proteinExistence type="predicted"/>
<evidence type="ECO:0000313" key="1">
    <source>
        <dbReference type="EMBL" id="GBN72612.1"/>
    </source>
</evidence>